<reference evidence="2 3" key="1">
    <citation type="submission" date="2017-09" db="EMBL/GenBank/DDBJ databases">
        <title>Large-scale bioinformatics analysis of Bacillus genomes uncovers conserved roles of natural products in bacterial physiology.</title>
        <authorList>
            <consortium name="Agbiome Team Llc"/>
            <person name="Bleich R.M."/>
            <person name="Kirk G.J."/>
            <person name="Santa Maria K.C."/>
            <person name="Allen S.E."/>
            <person name="Farag S."/>
            <person name="Shank E.A."/>
            <person name="Bowers A."/>
        </authorList>
    </citation>
    <scope>NUCLEOTIDE SEQUENCE [LARGE SCALE GENOMIC DNA]</scope>
    <source>
        <strain evidence="2 3">AFS003229</strain>
    </source>
</reference>
<dbReference type="AlphaFoldDB" id="A0AAX0RZG0"/>
<dbReference type="Pfam" id="PF13028">
    <property type="entry name" value="DUF3889"/>
    <property type="match status" value="1"/>
</dbReference>
<proteinExistence type="predicted"/>
<dbReference type="Gene3D" id="3.10.450.390">
    <property type="entry name" value="Protein of unknown function DUF3889"/>
    <property type="match status" value="1"/>
</dbReference>
<dbReference type="EMBL" id="NUEQ01000027">
    <property type="protein sequence ID" value="PEJ31651.1"/>
    <property type="molecule type" value="Genomic_DNA"/>
</dbReference>
<dbReference type="KEGG" id="pbut:DTO10_17170"/>
<keyword evidence="4" id="KW-1185">Reference proteome</keyword>
<gene>
    <name evidence="2" type="ORF">CN689_15750</name>
    <name evidence="1" type="ORF">DTO10_17170</name>
</gene>
<evidence type="ECO:0000313" key="2">
    <source>
        <dbReference type="EMBL" id="PEJ31651.1"/>
    </source>
</evidence>
<evidence type="ECO:0000313" key="4">
    <source>
        <dbReference type="Proteomes" id="UP000260457"/>
    </source>
</evidence>
<evidence type="ECO:0000313" key="1">
    <source>
        <dbReference type="EMBL" id="AXN39919.1"/>
    </source>
</evidence>
<dbReference type="InterPro" id="IPR024987">
    <property type="entry name" value="DUF3889"/>
</dbReference>
<dbReference type="Proteomes" id="UP000220106">
    <property type="component" value="Unassembled WGS sequence"/>
</dbReference>
<organism evidence="2 3">
    <name type="scientific">Peribacillus butanolivorans</name>
    <dbReference type="NCBI Taxonomy" id="421767"/>
    <lineage>
        <taxon>Bacteria</taxon>
        <taxon>Bacillati</taxon>
        <taxon>Bacillota</taxon>
        <taxon>Bacilli</taxon>
        <taxon>Bacillales</taxon>
        <taxon>Bacillaceae</taxon>
        <taxon>Peribacillus</taxon>
    </lineage>
</organism>
<reference evidence="1 4" key="2">
    <citation type="submission" date="2018-07" db="EMBL/GenBank/DDBJ databases">
        <title>The molecular basis for the intramolecular migration of carboxyl group in the catabolism of para-hydroxybenzoate via gentisate.</title>
        <authorList>
            <person name="Zhao H."/>
            <person name="Xu Y."/>
            <person name="Lin S."/>
            <person name="Spain J.C."/>
            <person name="Zhou N.-Y."/>
        </authorList>
    </citation>
    <scope>NUCLEOTIDE SEQUENCE [LARGE SCALE GENOMIC DNA]</scope>
    <source>
        <strain evidence="1 4">PHB-7a</strain>
    </source>
</reference>
<dbReference type="Proteomes" id="UP000260457">
    <property type="component" value="Chromosome"/>
</dbReference>
<dbReference type="EMBL" id="CP030926">
    <property type="protein sequence ID" value="AXN39919.1"/>
    <property type="molecule type" value="Genomic_DNA"/>
</dbReference>
<accession>A0AAX0RZG0</accession>
<sequence length="113" mass="12988">MYEEEMVLKKVIMMILGLLVILQFGSISTHAQKPDYEKYGKIAIAVVQADYPEVEITDYEYKGRKTIGKNQVEDDFSFLVVEKGDKFKVTVAVQHDLTNEKLLSLKVTEQKEK</sequence>
<evidence type="ECO:0000313" key="3">
    <source>
        <dbReference type="Proteomes" id="UP000220106"/>
    </source>
</evidence>
<name>A0AAX0RZG0_9BACI</name>
<protein>
    <submittedName>
        <fullName evidence="1">DUF3889 domain-containing protein</fullName>
    </submittedName>
</protein>